<reference evidence="1" key="1">
    <citation type="journal article" date="2021" name="Proc. Natl. Acad. Sci. U.S.A.">
        <title>A Catalog of Tens of Thousands of Viruses from Human Metagenomes Reveals Hidden Associations with Chronic Diseases.</title>
        <authorList>
            <person name="Tisza M.J."/>
            <person name="Buck C.B."/>
        </authorList>
    </citation>
    <scope>NUCLEOTIDE SEQUENCE</scope>
    <source>
        <strain evidence="1">CtqED62</strain>
    </source>
</reference>
<protein>
    <submittedName>
        <fullName evidence="1">Uncharacterized protein</fullName>
    </submittedName>
</protein>
<organism evidence="1">
    <name type="scientific">Siphoviridae sp. ctqED62</name>
    <dbReference type="NCBI Taxonomy" id="2826468"/>
    <lineage>
        <taxon>Viruses</taxon>
        <taxon>Duplodnaviria</taxon>
        <taxon>Heunggongvirae</taxon>
        <taxon>Uroviricota</taxon>
        <taxon>Caudoviricetes</taxon>
    </lineage>
</organism>
<evidence type="ECO:0000313" key="1">
    <source>
        <dbReference type="EMBL" id="DAD84744.1"/>
    </source>
</evidence>
<sequence length="173" mass="20918">MRKYNSTEKEHEERCELMRDHPDKRYSDLQWGEYNRKSMEYAQHGQWGLYRNIRLDMFLQLYKERRYLDSFFMLSEVFLFDLNGESQPFLAPGIIQYAQRNWKKINVNISEIYGILNRRLLSYTPFHTFSPEEVVGIFLLFAIKRDAEANYFVNNRPANIKGKIEKIILENEK</sequence>
<name>A0A8S5MRH7_9CAUD</name>
<proteinExistence type="predicted"/>
<dbReference type="EMBL" id="BK014965">
    <property type="protein sequence ID" value="DAD84744.1"/>
    <property type="molecule type" value="Genomic_DNA"/>
</dbReference>
<accession>A0A8S5MRH7</accession>